<reference evidence="6 7" key="1">
    <citation type="submission" date="2018-09" db="EMBL/GenBank/DDBJ databases">
        <title>Phylogeny of the Shewanellaceae, and recommendation for two new genera, Pseudoshewanella and Parashewanella.</title>
        <authorList>
            <person name="Wang G."/>
        </authorList>
    </citation>
    <scope>NUCLEOTIDE SEQUENCE [LARGE SCALE GENOMIC DNA]</scope>
    <source>
        <strain evidence="6 7">C51</strain>
    </source>
</reference>
<keyword evidence="2" id="KW-0805">Transcription regulation</keyword>
<keyword evidence="3" id="KW-0238">DNA-binding</keyword>
<evidence type="ECO:0000259" key="5">
    <source>
        <dbReference type="PROSITE" id="PS50931"/>
    </source>
</evidence>
<name>A0A3L8Q2D2_9GAMM</name>
<dbReference type="Proteomes" id="UP000281474">
    <property type="component" value="Unassembled WGS sequence"/>
</dbReference>
<dbReference type="SUPFAM" id="SSF53850">
    <property type="entry name" value="Periplasmic binding protein-like II"/>
    <property type="match status" value="1"/>
</dbReference>
<dbReference type="Pfam" id="PF00126">
    <property type="entry name" value="HTH_1"/>
    <property type="match status" value="1"/>
</dbReference>
<dbReference type="InterPro" id="IPR036390">
    <property type="entry name" value="WH_DNA-bd_sf"/>
</dbReference>
<comment type="similarity">
    <text evidence="1">Belongs to the LysR transcriptional regulatory family.</text>
</comment>
<dbReference type="InterPro" id="IPR005119">
    <property type="entry name" value="LysR_subst-bd"/>
</dbReference>
<evidence type="ECO:0000256" key="2">
    <source>
        <dbReference type="ARBA" id="ARBA00023015"/>
    </source>
</evidence>
<dbReference type="GO" id="GO:0003700">
    <property type="term" value="F:DNA-binding transcription factor activity"/>
    <property type="evidence" value="ECO:0007669"/>
    <property type="project" value="InterPro"/>
</dbReference>
<evidence type="ECO:0000313" key="7">
    <source>
        <dbReference type="Proteomes" id="UP000281474"/>
    </source>
</evidence>
<evidence type="ECO:0000256" key="1">
    <source>
        <dbReference type="ARBA" id="ARBA00009437"/>
    </source>
</evidence>
<gene>
    <name evidence="6" type="ORF">D5018_04690</name>
</gene>
<dbReference type="GO" id="GO:0043565">
    <property type="term" value="F:sequence-specific DNA binding"/>
    <property type="evidence" value="ECO:0007669"/>
    <property type="project" value="TreeGrafter"/>
</dbReference>
<dbReference type="AlphaFoldDB" id="A0A3L8Q2D2"/>
<evidence type="ECO:0000313" key="6">
    <source>
        <dbReference type="EMBL" id="RLV60943.1"/>
    </source>
</evidence>
<sequence length="300" mass="33854">MLENINVLDIKAFLLIAEEGSFTQAAERMQVSRSHVSRRLASLEAQMGVALIERTTRRQRLTHIGQQFYASCKQAFGSIDQAVQQAVDDTHQLRGSLHVNSVGGLIGEELVAELVTRFLSQHKDIDVELDFSSHRIDLIKDQFDVAFRMGELNDAGFVGRKIGDIEVNIFASPEYLKQYGKPSHPQALQQHTCLSGSISQWRFESADPTQSSAEVNVEGRLRCKSGRALLQAAIQHQGIVRLPTLYCQQALENGVLLPVFDDWHIASVPLHLIYHKSRYQPQRLRTFIEFVVNEFKSNES</sequence>
<dbReference type="PANTHER" id="PTHR30537">
    <property type="entry name" value="HTH-TYPE TRANSCRIPTIONAL REGULATOR"/>
    <property type="match status" value="1"/>
</dbReference>
<organism evidence="6 7">
    <name type="scientific">Parashewanella curva</name>
    <dbReference type="NCBI Taxonomy" id="2338552"/>
    <lineage>
        <taxon>Bacteria</taxon>
        <taxon>Pseudomonadati</taxon>
        <taxon>Pseudomonadota</taxon>
        <taxon>Gammaproteobacteria</taxon>
        <taxon>Alteromonadales</taxon>
        <taxon>Shewanellaceae</taxon>
        <taxon>Parashewanella</taxon>
    </lineage>
</organism>
<dbReference type="FunFam" id="1.10.10.10:FF:000001">
    <property type="entry name" value="LysR family transcriptional regulator"/>
    <property type="match status" value="1"/>
</dbReference>
<comment type="caution">
    <text evidence="6">The sequence shown here is derived from an EMBL/GenBank/DDBJ whole genome shotgun (WGS) entry which is preliminary data.</text>
</comment>
<dbReference type="PROSITE" id="PS50931">
    <property type="entry name" value="HTH_LYSR"/>
    <property type="match status" value="1"/>
</dbReference>
<dbReference type="Pfam" id="PF03466">
    <property type="entry name" value="LysR_substrate"/>
    <property type="match status" value="1"/>
</dbReference>
<dbReference type="PANTHER" id="PTHR30537:SF5">
    <property type="entry name" value="HTH-TYPE TRANSCRIPTIONAL ACTIVATOR TTDR-RELATED"/>
    <property type="match status" value="1"/>
</dbReference>
<proteinExistence type="inferred from homology"/>
<dbReference type="CDD" id="cd08422">
    <property type="entry name" value="PBP2_CrgA_like"/>
    <property type="match status" value="1"/>
</dbReference>
<protein>
    <submittedName>
        <fullName evidence="6">LysR family transcriptional regulator</fullName>
    </submittedName>
</protein>
<keyword evidence="7" id="KW-1185">Reference proteome</keyword>
<evidence type="ECO:0000256" key="3">
    <source>
        <dbReference type="ARBA" id="ARBA00023125"/>
    </source>
</evidence>
<dbReference type="GO" id="GO:0006351">
    <property type="term" value="P:DNA-templated transcription"/>
    <property type="evidence" value="ECO:0007669"/>
    <property type="project" value="TreeGrafter"/>
</dbReference>
<dbReference type="InterPro" id="IPR000847">
    <property type="entry name" value="LysR_HTH_N"/>
</dbReference>
<dbReference type="InterPro" id="IPR058163">
    <property type="entry name" value="LysR-type_TF_proteobact-type"/>
</dbReference>
<feature type="domain" description="HTH lysR-type" evidence="5">
    <location>
        <begin position="5"/>
        <end position="62"/>
    </location>
</feature>
<dbReference type="SUPFAM" id="SSF46785">
    <property type="entry name" value="Winged helix' DNA-binding domain"/>
    <property type="match status" value="1"/>
</dbReference>
<accession>A0A3L8Q2D2</accession>
<dbReference type="RefSeq" id="WP_121837847.1">
    <property type="nucleotide sequence ID" value="NZ_ML014759.1"/>
</dbReference>
<dbReference type="EMBL" id="QZEI01000010">
    <property type="protein sequence ID" value="RLV60943.1"/>
    <property type="molecule type" value="Genomic_DNA"/>
</dbReference>
<dbReference type="Gene3D" id="1.10.10.10">
    <property type="entry name" value="Winged helix-like DNA-binding domain superfamily/Winged helix DNA-binding domain"/>
    <property type="match status" value="1"/>
</dbReference>
<dbReference type="InterPro" id="IPR036388">
    <property type="entry name" value="WH-like_DNA-bd_sf"/>
</dbReference>
<evidence type="ECO:0000256" key="4">
    <source>
        <dbReference type="ARBA" id="ARBA00023163"/>
    </source>
</evidence>
<dbReference type="Gene3D" id="3.40.190.290">
    <property type="match status" value="1"/>
</dbReference>
<dbReference type="OrthoDB" id="9786526at2"/>
<keyword evidence="4" id="KW-0804">Transcription</keyword>